<reference evidence="7" key="1">
    <citation type="submission" date="2015-07" db="EMBL/GenBank/DDBJ databases">
        <authorList>
            <person name="Rodrigo-Torres Lidia"/>
            <person name="Arahal R.David."/>
        </authorList>
    </citation>
    <scope>NUCLEOTIDE SEQUENCE [LARGE SCALE GENOMIC DNA]</scope>
    <source>
        <strain evidence="7">CECT 5112</strain>
    </source>
</reference>
<evidence type="ECO:0000256" key="2">
    <source>
        <dbReference type="ARBA" id="ARBA00022737"/>
    </source>
</evidence>
<feature type="domain" description="Cytochrome c-type biogenesis protein H TPR" evidence="5">
    <location>
        <begin position="129"/>
        <end position="256"/>
    </location>
</feature>
<dbReference type="Proteomes" id="UP000053235">
    <property type="component" value="Unassembled WGS sequence"/>
</dbReference>
<dbReference type="GO" id="GO:0030313">
    <property type="term" value="C:cell envelope"/>
    <property type="evidence" value="ECO:0007669"/>
    <property type="project" value="UniProtKB-SubCell"/>
</dbReference>
<dbReference type="AlphaFoldDB" id="A0A0M6ZYY8"/>
<dbReference type="InterPro" id="IPR056413">
    <property type="entry name" value="TPR_CcmH_CycH"/>
</dbReference>
<dbReference type="EMBL" id="CXWD01000004">
    <property type="protein sequence ID" value="CTQ67382.1"/>
    <property type="molecule type" value="Genomic_DNA"/>
</dbReference>
<proteinExistence type="predicted"/>
<dbReference type="Pfam" id="PF23914">
    <property type="entry name" value="TPR_CcmH_CycH"/>
    <property type="match status" value="1"/>
</dbReference>
<evidence type="ECO:0000256" key="3">
    <source>
        <dbReference type="ARBA" id="ARBA00022748"/>
    </source>
</evidence>
<dbReference type="SUPFAM" id="SSF48452">
    <property type="entry name" value="TPR-like"/>
    <property type="match status" value="2"/>
</dbReference>
<comment type="subcellular location">
    <subcellularLocation>
        <location evidence="1">Cell envelope</location>
    </subcellularLocation>
</comment>
<dbReference type="GO" id="GO:0017004">
    <property type="term" value="P:cytochrome complex assembly"/>
    <property type="evidence" value="ECO:0007669"/>
    <property type="project" value="UniProtKB-KW"/>
</dbReference>
<gene>
    <name evidence="6" type="ORF">LAX5112_01362</name>
</gene>
<dbReference type="STRING" id="388408.LAX5112_01362"/>
<dbReference type="OrthoDB" id="9815847at2"/>
<dbReference type="PANTHER" id="PTHR47870">
    <property type="entry name" value="CYTOCHROME C-TYPE BIOGENESIS PROTEIN CCMH"/>
    <property type="match status" value="1"/>
</dbReference>
<keyword evidence="4" id="KW-0802">TPR repeat</keyword>
<dbReference type="InterPro" id="IPR051263">
    <property type="entry name" value="C-type_cytochrome_biogenesis"/>
</dbReference>
<evidence type="ECO:0000259" key="5">
    <source>
        <dbReference type="Pfam" id="PF23914"/>
    </source>
</evidence>
<dbReference type="InterPro" id="IPR017560">
    <property type="entry name" value="Cyt_c_biogenesis_CcmI"/>
</dbReference>
<keyword evidence="7" id="KW-1185">Reference proteome</keyword>
<dbReference type="RefSeq" id="WP_055671170.1">
    <property type="nucleotide sequence ID" value="NZ_CXWD01000004.1"/>
</dbReference>
<evidence type="ECO:0000313" key="7">
    <source>
        <dbReference type="Proteomes" id="UP000053235"/>
    </source>
</evidence>
<evidence type="ECO:0000256" key="1">
    <source>
        <dbReference type="ARBA" id="ARBA00004196"/>
    </source>
</evidence>
<sequence>MIFWILISVLTALAALSVLVPLTRSRSSVEEAAAQADAAVYKEQLAAIDRDLSDGLIDAEAAEAARTETARRLLSVHDRKDEARPVTVSKLRIRSVQLVALVALPAAALGTYLALGSPDLQDQPLAARLSAPADEQPVELLVARVERHLAEDPEDGQGWAVIAPVYMRMGQPDSAARAYSNAIRILGPRPDWLTDMGEAMTVSNEGVITELARTAFQQAVDLEPTAVKPRFFLALALTQEGKRDEAINAWQALLEGADPQAAWVPVARRELAGLTGETPELLPALRGPSQADVEAAGEMSDDDRQKMITTMVQGLAARIDANGGTVAEWGQLMRAYMVLGKRDEAFDTYRRAEKIFAERPAELARIKDAAVTLGLSGS</sequence>
<dbReference type="PANTHER" id="PTHR47870:SF1">
    <property type="entry name" value="CYTOCHROME C-TYPE BIOGENESIS PROTEIN CCMH"/>
    <property type="match status" value="1"/>
</dbReference>
<accession>A0A0M6ZYY8</accession>
<keyword evidence="2" id="KW-0677">Repeat</keyword>
<dbReference type="NCBIfam" id="TIGR03142">
    <property type="entry name" value="cytochro_ccmI"/>
    <property type="match status" value="1"/>
</dbReference>
<evidence type="ECO:0000256" key="4">
    <source>
        <dbReference type="ARBA" id="ARBA00022803"/>
    </source>
</evidence>
<evidence type="ECO:0000313" key="6">
    <source>
        <dbReference type="EMBL" id="CTQ67382.1"/>
    </source>
</evidence>
<organism evidence="6 7">
    <name type="scientific">Roseibium alexandrii</name>
    <dbReference type="NCBI Taxonomy" id="388408"/>
    <lineage>
        <taxon>Bacteria</taxon>
        <taxon>Pseudomonadati</taxon>
        <taxon>Pseudomonadota</taxon>
        <taxon>Alphaproteobacteria</taxon>
        <taxon>Hyphomicrobiales</taxon>
        <taxon>Stappiaceae</taxon>
        <taxon>Roseibium</taxon>
    </lineage>
</organism>
<name>A0A0M6ZYY8_9HYPH</name>
<keyword evidence="3" id="KW-0201">Cytochrome c-type biogenesis</keyword>
<dbReference type="GO" id="GO:0005886">
    <property type="term" value="C:plasma membrane"/>
    <property type="evidence" value="ECO:0007669"/>
    <property type="project" value="TreeGrafter"/>
</dbReference>
<dbReference type="Gene3D" id="1.25.40.10">
    <property type="entry name" value="Tetratricopeptide repeat domain"/>
    <property type="match status" value="2"/>
</dbReference>
<protein>
    <submittedName>
        <fullName evidence="6">Formate-dependent nitrite reductase complex subunit NrfG</fullName>
    </submittedName>
</protein>
<dbReference type="InterPro" id="IPR011990">
    <property type="entry name" value="TPR-like_helical_dom_sf"/>
</dbReference>